<evidence type="ECO:0000256" key="1">
    <source>
        <dbReference type="SAM" id="SignalP"/>
    </source>
</evidence>
<organism evidence="3 4">
    <name type="scientific">Dorcoceras hygrometricum</name>
    <dbReference type="NCBI Taxonomy" id="472368"/>
    <lineage>
        <taxon>Eukaryota</taxon>
        <taxon>Viridiplantae</taxon>
        <taxon>Streptophyta</taxon>
        <taxon>Embryophyta</taxon>
        <taxon>Tracheophyta</taxon>
        <taxon>Spermatophyta</taxon>
        <taxon>Magnoliopsida</taxon>
        <taxon>eudicotyledons</taxon>
        <taxon>Gunneridae</taxon>
        <taxon>Pentapetalae</taxon>
        <taxon>asterids</taxon>
        <taxon>lamiids</taxon>
        <taxon>Lamiales</taxon>
        <taxon>Gesneriaceae</taxon>
        <taxon>Didymocarpoideae</taxon>
        <taxon>Trichosporeae</taxon>
        <taxon>Loxocarpinae</taxon>
        <taxon>Dorcoceras</taxon>
    </lineage>
</organism>
<sequence length="513" mass="57601">MLLRLLNLVVVRGDTVLAVHVQHSDDTFDPNTFHIHEDICKSKQVDFEVKICAGNCYITELTHLVRINFATILAIGCSSQCPEESAMAGFLKALPPTCDLLVMDNGGKILFQNAGTSQQGSANRVLRSSLSSPISASYCCGQPETRHLFRKFLSMPTSSASELIVTKKNHEHHRFSQKFFQRVATLELNGHIRRFMHEELNLAARSFSADTLIEEVESIQVYQTILNNGLTAIIKVVKASQDSEKIICREMEMLCGFKHENIVRLLGYCCGAETFAIVYNFVVSSLKHRLKLLIWSERMKVAVGVAKALEYLHSSYPPIIHRDVKSSNILLSEDCEPKAKFGAAAAHDLETEESISDCKMPVYVSGSFGYQAPEYVMYGKVDEKIDVYSYGVVILELITGNEAIRTSSGSNEECLVLWARSLLNSGLSERLIDPNLHGEYEKDEMKIMMAVARLCLLHSSSRRPTVKTILRLLEEPGYWLEMQKMRDEHVDRLGRKYGAYSGDPGNFLVVEDD</sequence>
<dbReference type="SMART" id="SM00220">
    <property type="entry name" value="S_TKc"/>
    <property type="match status" value="1"/>
</dbReference>
<dbReference type="PROSITE" id="PS50011">
    <property type="entry name" value="PROTEIN_KINASE_DOM"/>
    <property type="match status" value="1"/>
</dbReference>
<dbReference type="PANTHER" id="PTHR47987">
    <property type="entry name" value="OS08G0249100 PROTEIN"/>
    <property type="match status" value="1"/>
</dbReference>
<dbReference type="GO" id="GO:0005524">
    <property type="term" value="F:ATP binding"/>
    <property type="evidence" value="ECO:0007669"/>
    <property type="project" value="InterPro"/>
</dbReference>
<dbReference type="InterPro" id="IPR011009">
    <property type="entry name" value="Kinase-like_dom_sf"/>
</dbReference>
<dbReference type="PANTHER" id="PTHR47987:SF11">
    <property type="entry name" value="RECEPTOR-LIKE CYTOSOLIC SERINE_THREONINE-PROTEIN KINASE RBK1 ISOFORM X1"/>
    <property type="match status" value="1"/>
</dbReference>
<dbReference type="Gene3D" id="1.10.510.10">
    <property type="entry name" value="Transferase(Phosphotransferase) domain 1"/>
    <property type="match status" value="1"/>
</dbReference>
<evidence type="ECO:0000313" key="3">
    <source>
        <dbReference type="EMBL" id="KZV41137.1"/>
    </source>
</evidence>
<name>A0A2Z7C341_9LAMI</name>
<dbReference type="InterPro" id="IPR000719">
    <property type="entry name" value="Prot_kinase_dom"/>
</dbReference>
<keyword evidence="4" id="KW-1185">Reference proteome</keyword>
<evidence type="ECO:0000259" key="2">
    <source>
        <dbReference type="PROSITE" id="PS50011"/>
    </source>
</evidence>
<dbReference type="AlphaFoldDB" id="A0A2Z7C341"/>
<dbReference type="GO" id="GO:0004672">
    <property type="term" value="F:protein kinase activity"/>
    <property type="evidence" value="ECO:0007669"/>
    <property type="project" value="InterPro"/>
</dbReference>
<dbReference type="OrthoDB" id="4062651at2759"/>
<accession>A0A2Z7C341</accession>
<dbReference type="InterPro" id="IPR046958">
    <property type="entry name" value="RBK1/2/STUNTED"/>
</dbReference>
<dbReference type="SUPFAM" id="SSF56112">
    <property type="entry name" value="Protein kinase-like (PK-like)"/>
    <property type="match status" value="1"/>
</dbReference>
<dbReference type="Proteomes" id="UP000250235">
    <property type="component" value="Unassembled WGS sequence"/>
</dbReference>
<feature type="domain" description="Protein kinase" evidence="2">
    <location>
        <begin position="207"/>
        <end position="478"/>
    </location>
</feature>
<feature type="chain" id="PRO_5016333822" description="Protein kinase domain-containing protein" evidence="1">
    <location>
        <begin position="19"/>
        <end position="513"/>
    </location>
</feature>
<dbReference type="EMBL" id="KQ999837">
    <property type="protein sequence ID" value="KZV41137.1"/>
    <property type="molecule type" value="Genomic_DNA"/>
</dbReference>
<feature type="signal peptide" evidence="1">
    <location>
        <begin position="1"/>
        <end position="18"/>
    </location>
</feature>
<evidence type="ECO:0000313" key="4">
    <source>
        <dbReference type="Proteomes" id="UP000250235"/>
    </source>
</evidence>
<proteinExistence type="predicted"/>
<dbReference type="InterPro" id="IPR008271">
    <property type="entry name" value="Ser/Thr_kinase_AS"/>
</dbReference>
<dbReference type="Gene3D" id="3.30.200.20">
    <property type="entry name" value="Phosphorylase Kinase, domain 1"/>
    <property type="match status" value="1"/>
</dbReference>
<protein>
    <recommendedName>
        <fullName evidence="2">Protein kinase domain-containing protein</fullName>
    </recommendedName>
</protein>
<dbReference type="Pfam" id="PF00069">
    <property type="entry name" value="Pkinase"/>
    <property type="match status" value="1"/>
</dbReference>
<reference evidence="3 4" key="1">
    <citation type="journal article" date="2015" name="Proc. Natl. Acad. Sci. U.S.A.">
        <title>The resurrection genome of Boea hygrometrica: A blueprint for survival of dehydration.</title>
        <authorList>
            <person name="Xiao L."/>
            <person name="Yang G."/>
            <person name="Zhang L."/>
            <person name="Yang X."/>
            <person name="Zhao S."/>
            <person name="Ji Z."/>
            <person name="Zhou Q."/>
            <person name="Hu M."/>
            <person name="Wang Y."/>
            <person name="Chen M."/>
            <person name="Xu Y."/>
            <person name="Jin H."/>
            <person name="Xiao X."/>
            <person name="Hu G."/>
            <person name="Bao F."/>
            <person name="Hu Y."/>
            <person name="Wan P."/>
            <person name="Li L."/>
            <person name="Deng X."/>
            <person name="Kuang T."/>
            <person name="Xiang C."/>
            <person name="Zhu J.K."/>
            <person name="Oliver M.J."/>
            <person name="He Y."/>
        </authorList>
    </citation>
    <scope>NUCLEOTIDE SEQUENCE [LARGE SCALE GENOMIC DNA]</scope>
    <source>
        <strain evidence="4">cv. XS01</strain>
    </source>
</reference>
<keyword evidence="1" id="KW-0732">Signal</keyword>
<dbReference type="PROSITE" id="PS00108">
    <property type="entry name" value="PROTEIN_KINASE_ST"/>
    <property type="match status" value="1"/>
</dbReference>
<gene>
    <name evidence="3" type="ORF">F511_09333</name>
</gene>